<dbReference type="Gene3D" id="3.20.20.70">
    <property type="entry name" value="Aldolase class I"/>
    <property type="match status" value="1"/>
</dbReference>
<evidence type="ECO:0008006" key="5">
    <source>
        <dbReference type="Google" id="ProtNLM"/>
    </source>
</evidence>
<dbReference type="GO" id="GO:0046872">
    <property type="term" value="F:metal ion binding"/>
    <property type="evidence" value="ECO:0007669"/>
    <property type="project" value="UniProtKB-KW"/>
</dbReference>
<accession>A0A917X6X8</accession>
<dbReference type="Proteomes" id="UP000642070">
    <property type="component" value="Unassembled WGS sequence"/>
</dbReference>
<dbReference type="GO" id="GO:0016857">
    <property type="term" value="F:racemase and epimerase activity, acting on carbohydrates and derivatives"/>
    <property type="evidence" value="ECO:0007669"/>
    <property type="project" value="InterPro"/>
</dbReference>
<reference evidence="3" key="2">
    <citation type="submission" date="2020-09" db="EMBL/GenBank/DDBJ databases">
        <authorList>
            <person name="Sun Q."/>
            <person name="Ohkuma M."/>
        </authorList>
    </citation>
    <scope>NUCLEOTIDE SEQUENCE</scope>
    <source>
        <strain evidence="3">JCM 19831</strain>
    </source>
</reference>
<keyword evidence="1" id="KW-0479">Metal-binding</keyword>
<evidence type="ECO:0000256" key="2">
    <source>
        <dbReference type="ARBA" id="ARBA00023235"/>
    </source>
</evidence>
<name>A0A917X6X8_9ACTN</name>
<evidence type="ECO:0000256" key="1">
    <source>
        <dbReference type="ARBA" id="ARBA00022723"/>
    </source>
</evidence>
<keyword evidence="4" id="KW-1185">Reference proteome</keyword>
<sequence length="69" mass="7123">MLLEPGTGGRSDPAMLHKVSHAGLDRPVGVDGGVGEDNLGSVLAAGATYIVIGRRLFADTTAHTLKEPR</sequence>
<keyword evidence="2" id="KW-0413">Isomerase</keyword>
<dbReference type="EMBL" id="BMPI01000090">
    <property type="protein sequence ID" value="GGM82586.1"/>
    <property type="molecule type" value="Genomic_DNA"/>
</dbReference>
<dbReference type="AlphaFoldDB" id="A0A917X6X8"/>
<comment type="caution">
    <text evidence="3">The sequence shown here is derived from an EMBL/GenBank/DDBJ whole genome shotgun (WGS) entry which is preliminary data.</text>
</comment>
<dbReference type="InterPro" id="IPR013785">
    <property type="entry name" value="Aldolase_TIM"/>
</dbReference>
<evidence type="ECO:0000313" key="3">
    <source>
        <dbReference type="EMBL" id="GGM82586.1"/>
    </source>
</evidence>
<dbReference type="GO" id="GO:0005975">
    <property type="term" value="P:carbohydrate metabolic process"/>
    <property type="evidence" value="ECO:0007669"/>
    <property type="project" value="InterPro"/>
</dbReference>
<dbReference type="RefSeq" id="WP_229837064.1">
    <property type="nucleotide sequence ID" value="NZ_BMPI01000090.1"/>
</dbReference>
<proteinExistence type="predicted"/>
<dbReference type="InterPro" id="IPR011060">
    <property type="entry name" value="RibuloseP-bd_barrel"/>
</dbReference>
<dbReference type="Pfam" id="PF00834">
    <property type="entry name" value="Ribul_P_3_epim"/>
    <property type="match status" value="1"/>
</dbReference>
<gene>
    <name evidence="3" type="ORF">GCM10007977_100090</name>
</gene>
<protein>
    <recommendedName>
        <fullName evidence="5">Ribulose-phosphate 3-epimerase</fullName>
    </recommendedName>
</protein>
<dbReference type="SUPFAM" id="SSF51366">
    <property type="entry name" value="Ribulose-phoshate binding barrel"/>
    <property type="match status" value="1"/>
</dbReference>
<evidence type="ECO:0000313" key="4">
    <source>
        <dbReference type="Proteomes" id="UP000642070"/>
    </source>
</evidence>
<organism evidence="3 4">
    <name type="scientific">Dactylosporangium sucinum</name>
    <dbReference type="NCBI Taxonomy" id="1424081"/>
    <lineage>
        <taxon>Bacteria</taxon>
        <taxon>Bacillati</taxon>
        <taxon>Actinomycetota</taxon>
        <taxon>Actinomycetes</taxon>
        <taxon>Micromonosporales</taxon>
        <taxon>Micromonosporaceae</taxon>
        <taxon>Dactylosporangium</taxon>
    </lineage>
</organism>
<dbReference type="InterPro" id="IPR000056">
    <property type="entry name" value="Ribul_P_3_epim-like"/>
</dbReference>
<reference evidence="3" key="1">
    <citation type="journal article" date="2014" name="Int. J. Syst. Evol. Microbiol.">
        <title>Complete genome sequence of Corynebacterium casei LMG S-19264T (=DSM 44701T), isolated from a smear-ripened cheese.</title>
        <authorList>
            <consortium name="US DOE Joint Genome Institute (JGI-PGF)"/>
            <person name="Walter F."/>
            <person name="Albersmeier A."/>
            <person name="Kalinowski J."/>
            <person name="Ruckert C."/>
        </authorList>
    </citation>
    <scope>NUCLEOTIDE SEQUENCE</scope>
    <source>
        <strain evidence="3">JCM 19831</strain>
    </source>
</reference>